<dbReference type="Pfam" id="PF00005">
    <property type="entry name" value="ABC_tran"/>
    <property type="match status" value="1"/>
</dbReference>
<dbReference type="SUPFAM" id="SSF52540">
    <property type="entry name" value="P-loop containing nucleoside triphosphate hydrolases"/>
    <property type="match status" value="1"/>
</dbReference>
<dbReference type="InterPro" id="IPR051782">
    <property type="entry name" value="ABC_Transporter_VariousFunc"/>
</dbReference>
<dbReference type="EMBL" id="KC811140">
    <property type="protein sequence ID" value="AGQ19713.1"/>
    <property type="molecule type" value="Genomic_DNA"/>
</dbReference>
<dbReference type="PROSITE" id="PS00211">
    <property type="entry name" value="ABC_TRANSPORTER_1"/>
    <property type="match status" value="1"/>
</dbReference>
<dbReference type="InterPro" id="IPR003593">
    <property type="entry name" value="AAA+_ATPase"/>
</dbReference>
<accession>S5DQ29</accession>
<proteinExistence type="predicted"/>
<dbReference type="PANTHER" id="PTHR42939">
    <property type="entry name" value="ABC TRANSPORTER ATP-BINDING PROTEIN ALBC-RELATED"/>
    <property type="match status" value="1"/>
</dbReference>
<keyword evidence="1" id="KW-0813">Transport</keyword>
<keyword evidence="3" id="KW-0067">ATP-binding</keyword>
<name>S5DQ29_9ACTN</name>
<dbReference type="Gene3D" id="3.40.50.300">
    <property type="entry name" value="P-loop containing nucleotide triphosphate hydrolases"/>
    <property type="match status" value="1"/>
</dbReference>
<dbReference type="InterPro" id="IPR003439">
    <property type="entry name" value="ABC_transporter-like_ATP-bd"/>
</dbReference>
<dbReference type="AlphaFoldDB" id="S5DQ29"/>
<dbReference type="GO" id="GO:0005524">
    <property type="term" value="F:ATP binding"/>
    <property type="evidence" value="ECO:0007669"/>
    <property type="project" value="UniProtKB-KW"/>
</dbReference>
<dbReference type="InterPro" id="IPR017871">
    <property type="entry name" value="ABC_transporter-like_CS"/>
</dbReference>
<evidence type="ECO:0000256" key="3">
    <source>
        <dbReference type="ARBA" id="ARBA00022840"/>
    </source>
</evidence>
<protein>
    <submittedName>
        <fullName evidence="5">ABC-type multidrug transport system, ATPase component</fullName>
    </submittedName>
</protein>
<dbReference type="GO" id="GO:0016887">
    <property type="term" value="F:ATP hydrolysis activity"/>
    <property type="evidence" value="ECO:0007669"/>
    <property type="project" value="InterPro"/>
</dbReference>
<dbReference type="PROSITE" id="PS50893">
    <property type="entry name" value="ABC_TRANSPORTER_2"/>
    <property type="match status" value="1"/>
</dbReference>
<dbReference type="PANTHER" id="PTHR42939:SF1">
    <property type="entry name" value="ABC TRANSPORTER ATP-BINDING PROTEIN ALBC-RELATED"/>
    <property type="match status" value="1"/>
</dbReference>
<evidence type="ECO:0000256" key="1">
    <source>
        <dbReference type="ARBA" id="ARBA00022448"/>
    </source>
</evidence>
<dbReference type="InterPro" id="IPR027417">
    <property type="entry name" value="P-loop_NTPase"/>
</dbReference>
<dbReference type="SMART" id="SM00382">
    <property type="entry name" value="AAA"/>
    <property type="match status" value="1"/>
</dbReference>
<reference evidence="5" key="1">
    <citation type="journal article" date="2013" name="Sci. Rep.">
        <title>Metagenomics uncovers a new group of low GC and ultra-small marine Actinobacteria.</title>
        <authorList>
            <person name="Ghai R."/>
            <person name="Mizuno C.M."/>
            <person name="Picazo A."/>
            <person name="Camacho A."/>
            <person name="Rodriguez-Valera F."/>
        </authorList>
    </citation>
    <scope>NUCLEOTIDE SEQUENCE</scope>
</reference>
<evidence type="ECO:0000256" key="2">
    <source>
        <dbReference type="ARBA" id="ARBA00022741"/>
    </source>
</evidence>
<dbReference type="CDD" id="cd03230">
    <property type="entry name" value="ABC_DR_subfamily_A"/>
    <property type="match status" value="1"/>
</dbReference>
<keyword evidence="2" id="KW-0547">Nucleotide-binding</keyword>
<sequence>MIEIQNLTMKYKNGKGVSDISISVDNGEVKGLLGPNGAGKSTTMRSLMGFLKSSKGSLTVEGINTIENPVEAKEIIGYLPGDPQLPQNLNSKSLFKLGADMRGQSTDYAMELADKFELEVDPSIKELSKGNRQKAAIILAVLHKPKALILDEPTSGLDPFHQRSFFEIVEEFSNNGASILLSSHIISEVEKVANSMAVLREGVKVYDETYETFLSKAQEEGKDLEDAFFAFYDRKETNA</sequence>
<evidence type="ECO:0000313" key="5">
    <source>
        <dbReference type="EMBL" id="AGQ19713.1"/>
    </source>
</evidence>
<feature type="domain" description="ABC transporter" evidence="4">
    <location>
        <begin position="2"/>
        <end position="226"/>
    </location>
</feature>
<evidence type="ECO:0000259" key="4">
    <source>
        <dbReference type="PROSITE" id="PS50893"/>
    </source>
</evidence>
<organism evidence="5">
    <name type="scientific">Candidatus Actinomarina minuta</name>
    <dbReference type="NCBI Taxonomy" id="1389454"/>
    <lineage>
        <taxon>Bacteria</taxon>
        <taxon>Bacillati</taxon>
        <taxon>Actinomycetota</taxon>
        <taxon>Actinomycetes</taxon>
        <taxon>Candidatus Actinomarinidae</taxon>
        <taxon>Candidatus Actinomarinales</taxon>
        <taxon>Candidatus Actinomarineae</taxon>
        <taxon>Candidatus Actinomarinaceae</taxon>
        <taxon>Candidatus Actinomarina</taxon>
    </lineage>
</organism>